<protein>
    <recommendedName>
        <fullName evidence="4">DUF4199 domain-containing protein</fullName>
    </recommendedName>
</protein>
<reference evidence="2 3" key="1">
    <citation type="submission" date="2020-11" db="EMBL/GenBank/DDBJ databases">
        <authorList>
            <person name="Kim M.K."/>
        </authorList>
    </citation>
    <scope>NUCLEOTIDE SEQUENCE [LARGE SCALE GENOMIC DNA]</scope>
    <source>
        <strain evidence="2 3">BT662</strain>
    </source>
</reference>
<proteinExistence type="predicted"/>
<keyword evidence="1" id="KW-0472">Membrane</keyword>
<comment type="caution">
    <text evidence="2">The sequence shown here is derived from an EMBL/GenBank/DDBJ whole genome shotgun (WGS) entry which is preliminary data.</text>
</comment>
<keyword evidence="3" id="KW-1185">Reference proteome</keyword>
<feature type="transmembrane region" description="Helical" evidence="1">
    <location>
        <begin position="142"/>
        <end position="162"/>
    </location>
</feature>
<accession>A0ABS0I429</accession>
<evidence type="ECO:0000256" key="1">
    <source>
        <dbReference type="SAM" id="Phobius"/>
    </source>
</evidence>
<dbReference type="EMBL" id="JADQDM010000003">
    <property type="protein sequence ID" value="MBF9221309.1"/>
    <property type="molecule type" value="Genomic_DNA"/>
</dbReference>
<evidence type="ECO:0000313" key="2">
    <source>
        <dbReference type="EMBL" id="MBF9221309.1"/>
    </source>
</evidence>
<dbReference type="Proteomes" id="UP000618931">
    <property type="component" value="Unassembled WGS sequence"/>
</dbReference>
<feature type="transmembrane region" description="Helical" evidence="1">
    <location>
        <begin position="85"/>
        <end position="109"/>
    </location>
</feature>
<feature type="transmembrane region" description="Helical" evidence="1">
    <location>
        <begin position="52"/>
        <end position="73"/>
    </location>
</feature>
<organism evidence="2 3">
    <name type="scientific">Hymenobacter ruricola</name>
    <dbReference type="NCBI Taxonomy" id="2791023"/>
    <lineage>
        <taxon>Bacteria</taxon>
        <taxon>Pseudomonadati</taxon>
        <taxon>Bacteroidota</taxon>
        <taxon>Cytophagia</taxon>
        <taxon>Cytophagales</taxon>
        <taxon>Hymenobacteraceae</taxon>
        <taxon>Hymenobacter</taxon>
    </lineage>
</organism>
<name>A0ABS0I429_9BACT</name>
<feature type="transmembrane region" description="Helical" evidence="1">
    <location>
        <begin position="27"/>
        <end position="46"/>
    </location>
</feature>
<sequence length="207" mass="21729">MQPPAACSTPALRQAARRAGRRPSLQTATLGLTGAGLLYIGSLGSLGQAELWPSLGLATLALYGSAWLYGGWAGTAIHCRHRAPWLTGAAYGELALCTTLVVACSWNVAQEAIRYAPFPGTTGADFRAHVQDSFEDYLLKPLAWVLPLGTVLAVLLGGWTAVTCKKALNSSRISGSVKSCSHSVAERGERQGVGRGPVFLNSAHAQI</sequence>
<evidence type="ECO:0000313" key="3">
    <source>
        <dbReference type="Proteomes" id="UP000618931"/>
    </source>
</evidence>
<keyword evidence="1" id="KW-0812">Transmembrane</keyword>
<keyword evidence="1" id="KW-1133">Transmembrane helix</keyword>
<dbReference type="RefSeq" id="WP_196292757.1">
    <property type="nucleotide sequence ID" value="NZ_JADQDM010000003.1"/>
</dbReference>
<gene>
    <name evidence="2" type="ORF">I2H31_09345</name>
</gene>
<evidence type="ECO:0008006" key="4">
    <source>
        <dbReference type="Google" id="ProtNLM"/>
    </source>
</evidence>